<reference evidence="2" key="1">
    <citation type="journal article" date="2023" name="Science">
        <title>Genome structures resolve the early diversification of teleost fishes.</title>
        <authorList>
            <person name="Parey E."/>
            <person name="Louis A."/>
            <person name="Montfort J."/>
            <person name="Bouchez O."/>
            <person name="Roques C."/>
            <person name="Iampietro C."/>
            <person name="Lluch J."/>
            <person name="Castinel A."/>
            <person name="Donnadieu C."/>
            <person name="Desvignes T."/>
            <person name="Floi Bucao C."/>
            <person name="Jouanno E."/>
            <person name="Wen M."/>
            <person name="Mejri S."/>
            <person name="Dirks R."/>
            <person name="Jansen H."/>
            <person name="Henkel C."/>
            <person name="Chen W.J."/>
            <person name="Zahm M."/>
            <person name="Cabau C."/>
            <person name="Klopp C."/>
            <person name="Thompson A.W."/>
            <person name="Robinson-Rechavi M."/>
            <person name="Braasch I."/>
            <person name="Lecointre G."/>
            <person name="Bobe J."/>
            <person name="Postlethwait J.H."/>
            <person name="Berthelot C."/>
            <person name="Roest Crollius H."/>
            <person name="Guiguen Y."/>
        </authorList>
    </citation>
    <scope>NUCLEOTIDE SEQUENCE</scope>
    <source>
        <strain evidence="2">NC1722</strain>
    </source>
</reference>
<comment type="caution">
    <text evidence="2">The sequence shown here is derived from an EMBL/GenBank/DDBJ whole genome shotgun (WGS) entry which is preliminary data.</text>
</comment>
<sequence length="79" mass="8256">MPPCSLQAPSCSGSSAVCVFINSDSSCSVWHLTDSCSLPPPPLKGEAHLQPPPPPNRQPGRAGQVESPARRYAPHAAIL</sequence>
<keyword evidence="3" id="KW-1185">Reference proteome</keyword>
<evidence type="ECO:0000313" key="3">
    <source>
        <dbReference type="Proteomes" id="UP001221898"/>
    </source>
</evidence>
<dbReference type="AlphaFoldDB" id="A0AAD7TAH4"/>
<gene>
    <name evidence="2" type="ORF">AAFF_G00286040</name>
</gene>
<feature type="region of interest" description="Disordered" evidence="1">
    <location>
        <begin position="40"/>
        <end position="79"/>
    </location>
</feature>
<evidence type="ECO:0000256" key="1">
    <source>
        <dbReference type="SAM" id="MobiDB-lite"/>
    </source>
</evidence>
<dbReference type="Proteomes" id="UP001221898">
    <property type="component" value="Unassembled WGS sequence"/>
</dbReference>
<organism evidence="2 3">
    <name type="scientific">Aldrovandia affinis</name>
    <dbReference type="NCBI Taxonomy" id="143900"/>
    <lineage>
        <taxon>Eukaryota</taxon>
        <taxon>Metazoa</taxon>
        <taxon>Chordata</taxon>
        <taxon>Craniata</taxon>
        <taxon>Vertebrata</taxon>
        <taxon>Euteleostomi</taxon>
        <taxon>Actinopterygii</taxon>
        <taxon>Neopterygii</taxon>
        <taxon>Teleostei</taxon>
        <taxon>Notacanthiformes</taxon>
        <taxon>Halosauridae</taxon>
        <taxon>Aldrovandia</taxon>
    </lineage>
</organism>
<accession>A0AAD7TAH4</accession>
<dbReference type="EMBL" id="JAINUG010000004">
    <property type="protein sequence ID" value="KAJ8417377.1"/>
    <property type="molecule type" value="Genomic_DNA"/>
</dbReference>
<evidence type="ECO:0000313" key="2">
    <source>
        <dbReference type="EMBL" id="KAJ8417377.1"/>
    </source>
</evidence>
<proteinExistence type="predicted"/>
<name>A0AAD7TAH4_9TELE</name>
<protein>
    <submittedName>
        <fullName evidence="2">Uncharacterized protein</fullName>
    </submittedName>
</protein>